<dbReference type="Pfam" id="PF01814">
    <property type="entry name" value="Hemerythrin"/>
    <property type="match status" value="1"/>
</dbReference>
<dbReference type="OrthoDB" id="9797092at2"/>
<dbReference type="AlphaFoldDB" id="A0A174A289"/>
<dbReference type="EMBL" id="JRFS01000014">
    <property type="protein sequence ID" value="PWE83814.1"/>
    <property type="molecule type" value="Genomic_DNA"/>
</dbReference>
<dbReference type="Proteomes" id="UP000286181">
    <property type="component" value="Unassembled WGS sequence"/>
</dbReference>
<evidence type="ECO:0000313" key="47">
    <source>
        <dbReference type="Proteomes" id="UP000284835"/>
    </source>
</evidence>
<evidence type="ECO:0000313" key="44">
    <source>
        <dbReference type="Proteomes" id="UP000283683"/>
    </source>
</evidence>
<evidence type="ECO:0000313" key="45">
    <source>
        <dbReference type="Proteomes" id="UP000283765"/>
    </source>
</evidence>
<dbReference type="Proteomes" id="UP000283431">
    <property type="component" value="Unassembled WGS sequence"/>
</dbReference>
<protein>
    <submittedName>
        <fullName evidence="10">Bacteriohemerythrin</fullName>
    </submittedName>
    <submittedName>
        <fullName evidence="7">Hemerythrin family protein</fullName>
    </submittedName>
    <submittedName>
        <fullName evidence="6">McHr</fullName>
    </submittedName>
</protein>
<evidence type="ECO:0000313" key="56">
    <source>
        <dbReference type="Proteomes" id="UP000324327"/>
    </source>
</evidence>
<organism evidence="6 34">
    <name type="scientific">Agathobacter rectalis</name>
    <dbReference type="NCBI Taxonomy" id="39491"/>
    <lineage>
        <taxon>Bacteria</taxon>
        <taxon>Bacillati</taxon>
        <taxon>Bacillota</taxon>
        <taxon>Clostridia</taxon>
        <taxon>Lachnospirales</taxon>
        <taxon>Lachnospiraceae</taxon>
        <taxon>Agathobacter</taxon>
    </lineage>
</organism>
<dbReference type="Proteomes" id="UP000286341">
    <property type="component" value="Unassembled WGS sequence"/>
</dbReference>
<dbReference type="PANTHER" id="PTHR37164">
    <property type="entry name" value="BACTERIOHEMERYTHRIN"/>
    <property type="match status" value="1"/>
</dbReference>
<reference evidence="55 56" key="6">
    <citation type="submission" date="2019-09" db="EMBL/GenBank/DDBJ databases">
        <title>Strain-level analysis of Eubacterium rectale using genomes from metagenomes.</title>
        <authorList>
            <person name="Karcher N."/>
            <person name="Segata N."/>
        </authorList>
    </citation>
    <scope>NUCLEOTIDE SEQUENCE [LARGE SCALE GENOMIC DNA]</scope>
    <source>
        <strain evidence="32 55">L2-21</strain>
        <strain evidence="33 56">T3WBe13</strain>
    </source>
</reference>
<dbReference type="EMBL" id="JAJFBX010000008">
    <property type="protein sequence ID" value="MCC2746841.1"/>
    <property type="molecule type" value="Genomic_DNA"/>
</dbReference>
<dbReference type="Proteomes" id="UP001193756">
    <property type="component" value="Unassembled WGS sequence"/>
</dbReference>
<evidence type="ECO:0000313" key="48">
    <source>
        <dbReference type="Proteomes" id="UP000285209"/>
    </source>
</evidence>
<dbReference type="NCBIfam" id="NF033749">
    <property type="entry name" value="bact_hemeryth"/>
    <property type="match status" value="1"/>
</dbReference>
<dbReference type="EMBL" id="QSHU01000023">
    <property type="protein sequence ID" value="RHC36619.1"/>
    <property type="molecule type" value="Genomic_DNA"/>
</dbReference>
<reference evidence="10 57" key="4">
    <citation type="journal article" date="2019" name="Nat. Med.">
        <title>A library of human gut bacterial isolates paired with longitudinal multiomics data enables mechanistic microbiome research.</title>
        <authorList>
            <person name="Poyet M."/>
            <person name="Groussin M."/>
            <person name="Gibbons S.M."/>
            <person name="Avila-Pacheco J."/>
            <person name="Jiang X."/>
            <person name="Kearney S.M."/>
            <person name="Perrotta A.R."/>
            <person name="Berdy B."/>
            <person name="Zhao S."/>
            <person name="Lieberman T.D."/>
            <person name="Swanson P.K."/>
            <person name="Smith M."/>
            <person name="Roesemann S."/>
            <person name="Alexander J.E."/>
            <person name="Rich S.A."/>
            <person name="Livny J."/>
            <person name="Vlamakis H."/>
            <person name="Clish C."/>
            <person name="Bullock K."/>
            <person name="Deik A."/>
            <person name="Scott J."/>
            <person name="Pierce K.A."/>
            <person name="Xavier R.J."/>
            <person name="Alm E.J."/>
        </authorList>
    </citation>
    <scope>NUCLEOTIDE SEQUENCE [LARGE SCALE GENOMIC DNA]</scope>
    <source>
        <strain evidence="10 57">BIOML-A11</strain>
    </source>
</reference>
<sequence length="136" mass="16735">MYEMKPEYYIGIDMIDEEHKQLFKYADDAYELLHDENTPDKYDRIDMILEDLRDYTAKHFNDEEQYMESINYKKLFTQKIQHQEFIHKLDEFIEHHNDEIKDQDEQIMGILKYLTEWLVNHILYVDGQIAEFVSKM</sequence>
<evidence type="ECO:0000313" key="53">
    <source>
        <dbReference type="Proteomes" id="UP000286220"/>
    </source>
</evidence>
<evidence type="ECO:0000313" key="35">
    <source>
        <dbReference type="Proteomes" id="UP000095673"/>
    </source>
</evidence>
<evidence type="ECO:0000313" key="20">
    <source>
        <dbReference type="EMBL" id="RGU17674.1"/>
    </source>
</evidence>
<evidence type="ECO:0000313" key="28">
    <source>
        <dbReference type="EMBL" id="RHE31479.1"/>
    </source>
</evidence>
<evidence type="ECO:0000313" key="34">
    <source>
        <dbReference type="Proteomes" id="UP000095384"/>
    </source>
</evidence>
<dbReference type="EMBL" id="JAAIMP010000013">
    <property type="protein sequence ID" value="NSC77640.1"/>
    <property type="molecule type" value="Genomic_DNA"/>
</dbReference>
<dbReference type="InterPro" id="IPR012827">
    <property type="entry name" value="Hemerythrin_metal-bd"/>
</dbReference>
<dbReference type="EMBL" id="QSUG01000017">
    <property type="protein sequence ID" value="RGN20547.1"/>
    <property type="molecule type" value="Genomic_DNA"/>
</dbReference>
<dbReference type="EMBL" id="QSFZ01000001">
    <property type="protein sequence ID" value="RHA94510.1"/>
    <property type="molecule type" value="Genomic_DNA"/>
</dbReference>
<evidence type="ECO:0000313" key="26">
    <source>
        <dbReference type="EMBL" id="RHC36619.1"/>
    </source>
</evidence>
<evidence type="ECO:0000313" key="32">
    <source>
        <dbReference type="EMBL" id="TYL59860.1"/>
    </source>
</evidence>
<evidence type="ECO:0000313" key="40">
    <source>
        <dbReference type="Proteomes" id="UP000261052"/>
    </source>
</evidence>
<dbReference type="EMBL" id="CYYW01000005">
    <property type="protein sequence ID" value="CUN82009.1"/>
    <property type="molecule type" value="Genomic_DNA"/>
</dbReference>
<dbReference type="EMBL" id="QSDV01000062">
    <property type="protein sequence ID" value="RGZ13354.1"/>
    <property type="molecule type" value="Genomic_DNA"/>
</dbReference>
<dbReference type="EMBL" id="QRXR01000065">
    <property type="protein sequence ID" value="RGU17674.1"/>
    <property type="molecule type" value="Genomic_DNA"/>
</dbReference>
<evidence type="ECO:0000313" key="6">
    <source>
        <dbReference type="EMBL" id="CUN82009.1"/>
    </source>
</evidence>
<dbReference type="EMBL" id="JAJCJK010000006">
    <property type="protein sequence ID" value="MCB6937832.1"/>
    <property type="molecule type" value="Genomic_DNA"/>
</dbReference>
<dbReference type="OMA" id="YMELIEY"/>
<dbReference type="Proteomes" id="UP000261052">
    <property type="component" value="Unassembled WGS sequence"/>
</dbReference>
<evidence type="ECO:0000313" key="39">
    <source>
        <dbReference type="Proteomes" id="UP000260970"/>
    </source>
</evidence>
<evidence type="ECO:0000313" key="50">
    <source>
        <dbReference type="Proteomes" id="UP000285865"/>
    </source>
</evidence>
<evidence type="ECO:0000313" key="11">
    <source>
        <dbReference type="EMBL" id="NSC25972.1"/>
    </source>
</evidence>
<dbReference type="GO" id="GO:0046872">
    <property type="term" value="F:metal ion binding"/>
    <property type="evidence" value="ECO:0007669"/>
    <property type="project" value="UniProtKB-KW"/>
</dbReference>
<dbReference type="EMBL" id="WKQP01000008">
    <property type="protein sequence ID" value="MSC59850.1"/>
    <property type="molecule type" value="Genomic_DNA"/>
</dbReference>
<evidence type="ECO:0000313" key="14">
    <source>
        <dbReference type="EMBL" id="RGK45765.1"/>
    </source>
</evidence>
<dbReference type="Proteomes" id="UP001197847">
    <property type="component" value="Unassembled WGS sequence"/>
</dbReference>
<evidence type="ECO:0000313" key="25">
    <source>
        <dbReference type="EMBL" id="RHA94510.1"/>
    </source>
</evidence>
<dbReference type="EMBL" id="CYXM01000017">
    <property type="protein sequence ID" value="CUN25363.1"/>
    <property type="molecule type" value="Genomic_DNA"/>
</dbReference>
<dbReference type="EMBL" id="VSTF01000004">
    <property type="protein sequence ID" value="TYL60519.1"/>
    <property type="molecule type" value="Genomic_DNA"/>
</dbReference>
<dbReference type="EMBL" id="QSAZ01000003">
    <property type="protein sequence ID" value="RGW88669.1"/>
    <property type="molecule type" value="Genomic_DNA"/>
</dbReference>
<dbReference type="EMBL" id="QSTI01000043">
    <property type="protein sequence ID" value="RGM43736.1"/>
    <property type="molecule type" value="Genomic_DNA"/>
</dbReference>
<dbReference type="EMBL" id="QSKC01000012">
    <property type="protein sequence ID" value="RHE31479.1"/>
    <property type="molecule type" value="Genomic_DNA"/>
</dbReference>
<evidence type="ECO:0000313" key="36">
    <source>
        <dbReference type="Proteomes" id="UP000245905"/>
    </source>
</evidence>
<dbReference type="EMBL" id="QSQP01000001">
    <property type="protein sequence ID" value="RGK45765.1"/>
    <property type="molecule type" value="Genomic_DNA"/>
</dbReference>
<dbReference type="Proteomes" id="UP000285209">
    <property type="component" value="Unassembled WGS sequence"/>
</dbReference>
<dbReference type="Proteomes" id="UP000260758">
    <property type="component" value="Unassembled WGS sequence"/>
</dbReference>
<evidence type="ECO:0000313" key="29">
    <source>
        <dbReference type="EMBL" id="RHF01062.1"/>
    </source>
</evidence>
<evidence type="ECO:0000256" key="2">
    <source>
        <dbReference type="ARBA" id="ARBA00022723"/>
    </source>
</evidence>
<dbReference type="EMBL" id="QRUJ01000012">
    <property type="protein sequence ID" value="RGR53561.1"/>
    <property type="molecule type" value="Genomic_DNA"/>
</dbReference>
<evidence type="ECO:0000313" key="30">
    <source>
        <dbReference type="EMBL" id="RHI15536.1"/>
    </source>
</evidence>
<dbReference type="Proteomes" id="UP000095384">
    <property type="component" value="Unassembled WGS sequence"/>
</dbReference>
<dbReference type="EMBL" id="JAJCJQ010000029">
    <property type="protein sequence ID" value="MCB6962009.1"/>
    <property type="molecule type" value="Genomic_DNA"/>
</dbReference>
<keyword evidence="3" id="KW-0408">Iron</keyword>
<dbReference type="EMBL" id="QRKN01000046">
    <property type="protein sequence ID" value="RHI15536.1"/>
    <property type="molecule type" value="Genomic_DNA"/>
</dbReference>
<dbReference type="EMBL" id="QSTP01000041">
    <property type="protein sequence ID" value="RGM65431.1"/>
    <property type="molecule type" value="Genomic_DNA"/>
</dbReference>
<dbReference type="EMBL" id="QSFB01000027">
    <property type="protein sequence ID" value="RHA09774.1"/>
    <property type="molecule type" value="Genomic_DNA"/>
</dbReference>
<dbReference type="InterPro" id="IPR035938">
    <property type="entry name" value="Hemerythrin-like_sf"/>
</dbReference>
<gene>
    <name evidence="31" type="ORF">DW038_04415</name>
    <name evidence="30" type="ORF">DW172_17115</name>
    <name evidence="29" type="ORF">DW703_14030</name>
    <name evidence="28" type="ORF">DW753_09880</name>
    <name evidence="27" type="ORF">DW775_13960</name>
    <name evidence="26" type="ORF">DW848_13580</name>
    <name evidence="25" type="ORF">DW912_00140</name>
    <name evidence="24" type="ORF">DW948_13610</name>
    <name evidence="23" type="ORF">DW975_15945</name>
    <name evidence="21" type="ORF">DWV45_04720</name>
    <name evidence="20" type="ORF">DWW89_17135</name>
    <name evidence="19" type="ORF">DWX06_05760</name>
    <name evidence="18" type="ORF">DWY38_11405</name>
    <name evidence="22" type="ORF">DXA03_15565</name>
    <name evidence="17" type="ORF">DXB72_13630</name>
    <name evidence="16" type="ORF">DXB99_18920</name>
    <name evidence="15" type="ORF">DXC13_15185</name>
    <name evidence="14" type="ORF">DXD13_01410</name>
    <name evidence="6" type="ORF">ERS852417_01055</name>
    <name evidence="5" type="ORF">ERS852580_02945</name>
    <name evidence="33" type="ORF">FYL31_05175</name>
    <name evidence="32" type="ORF">FYL37_03180</name>
    <name evidence="12" type="ORF">G4312_10175</name>
    <name evidence="11" type="ORF">G4319_01205</name>
    <name evidence="10" type="ORF">GKE07_06465</name>
    <name evidence="13" type="ORF">LD38_07100</name>
    <name evidence="7" type="ORF">LIZ56_05315</name>
    <name evidence="8" type="ORF">LIZ82_14100</name>
    <name evidence="9" type="ORF">LK487_07310</name>
</gene>
<dbReference type="Proteomes" id="UP001193670">
    <property type="component" value="Unassembled WGS sequence"/>
</dbReference>
<evidence type="ECO:0000313" key="18">
    <source>
        <dbReference type="EMBL" id="RGR53561.1"/>
    </source>
</evidence>
<dbReference type="EMBL" id="JAAILW010000001">
    <property type="protein sequence ID" value="NSC25972.1"/>
    <property type="molecule type" value="Genomic_DNA"/>
</dbReference>
<reference evidence="13 36" key="1">
    <citation type="submission" date="2014-09" db="EMBL/GenBank/DDBJ databases">
        <title>Butyrate-producing bacteria isolated from human gut.</title>
        <authorList>
            <person name="Zhang Q."/>
            <person name="Zhao L."/>
        </authorList>
    </citation>
    <scope>NUCLEOTIDE SEQUENCE [LARGE SCALE GENOMIC DNA]</scope>
    <source>
        <strain evidence="13 36">R22</strain>
    </source>
</reference>
<dbReference type="Proteomes" id="UP000260717">
    <property type="component" value="Unassembled WGS sequence"/>
</dbReference>
<dbReference type="Proteomes" id="UP000283765">
    <property type="component" value="Unassembled WGS sequence"/>
</dbReference>
<reference evidence="11" key="8">
    <citation type="submission" date="2020-02" db="EMBL/GenBank/DDBJ databases">
        <authorList>
            <person name="Littmann E."/>
            <person name="Sorbara M."/>
        </authorList>
    </citation>
    <scope>NUCLEOTIDE SEQUENCE</scope>
    <source>
        <strain evidence="12">MSK.16.45</strain>
        <strain evidence="11">MSK.17.79</strain>
    </source>
</reference>
<reference evidence="9" key="9">
    <citation type="submission" date="2021-10" db="EMBL/GenBank/DDBJ databases">
        <title>Collection of gut derived symbiotic bacterial strains cultured from healthy donors.</title>
        <authorList>
            <person name="Lin H."/>
            <person name="Littmann E."/>
            <person name="Claire K."/>
            <person name="Pamer E."/>
        </authorList>
    </citation>
    <scope>NUCLEOTIDE SEQUENCE</scope>
    <source>
        <strain evidence="9">MSK.22.92</strain>
    </source>
</reference>
<dbReference type="EMBL" id="QRXG01000007">
    <property type="protein sequence ID" value="RGT82153.1"/>
    <property type="molecule type" value="Genomic_DNA"/>
</dbReference>
<evidence type="ECO:0000313" key="49">
    <source>
        <dbReference type="Proteomes" id="UP000285290"/>
    </source>
</evidence>
<dbReference type="Proteomes" id="UP001197684">
    <property type="component" value="Unassembled WGS sequence"/>
</dbReference>
<evidence type="ECO:0000313" key="9">
    <source>
        <dbReference type="EMBL" id="MCC2746841.1"/>
    </source>
</evidence>
<keyword evidence="2" id="KW-0479">Metal-binding</keyword>
<reference evidence="37 38" key="3">
    <citation type="submission" date="2018-08" db="EMBL/GenBank/DDBJ databases">
        <title>A genome reference for cultivated species of the human gut microbiota.</title>
        <authorList>
            <person name="Zou Y."/>
            <person name="Xue W."/>
            <person name="Luo G."/>
        </authorList>
    </citation>
    <scope>NUCLEOTIDE SEQUENCE [LARGE SCALE GENOMIC DNA]</scope>
    <source>
        <strain evidence="21 44">AF06-19</strain>
        <strain evidence="20 45">AF17-27</strain>
        <strain evidence="19 46">AF18-16LB</strain>
        <strain evidence="18 41">AF25-15</strain>
        <strain evidence="31 52">AF39-14AC</strain>
        <strain evidence="30 50">AM16-11</strain>
        <strain evidence="29 43">AM26-2LB</strain>
        <strain evidence="28 49">AM29-10</strain>
        <strain evidence="27 47">AM30-13AC</strain>
        <strain evidence="26 51">AM36-3AA</strain>
        <strain evidence="25 53">AM42-17AT</strain>
        <strain evidence="24 54">AM44-1AT</strain>
        <strain evidence="23 42">AM48-7</strain>
        <strain evidence="22 48">AM54-25XD</strain>
        <strain evidence="17 39">OM05-6AA</strain>
        <strain evidence="16 38">OM07-13</strain>
        <strain evidence="15 37">OM08-12AT</strain>
        <strain evidence="14 40">TF11-15AC</strain>
    </source>
</reference>
<proteinExistence type="inferred from homology"/>
<evidence type="ECO:0000256" key="1">
    <source>
        <dbReference type="ARBA" id="ARBA00010587"/>
    </source>
</evidence>
<evidence type="ECO:0000313" key="46">
    <source>
        <dbReference type="Proteomes" id="UP000284296"/>
    </source>
</evidence>
<evidence type="ECO:0000313" key="33">
    <source>
        <dbReference type="EMBL" id="TYL60519.1"/>
    </source>
</evidence>
<dbReference type="Proteomes" id="UP000286220">
    <property type="component" value="Unassembled WGS sequence"/>
</dbReference>
<evidence type="ECO:0000313" key="12">
    <source>
        <dbReference type="EMBL" id="NSC77640.1"/>
    </source>
</evidence>
<evidence type="ECO:0000259" key="4">
    <source>
        <dbReference type="Pfam" id="PF01814"/>
    </source>
</evidence>
<dbReference type="EMBL" id="QSEN01000059">
    <property type="protein sequence ID" value="RGZ72605.1"/>
    <property type="molecule type" value="Genomic_DNA"/>
</dbReference>
<dbReference type="Proteomes" id="UP000283683">
    <property type="component" value="Unassembled WGS sequence"/>
</dbReference>
<dbReference type="CDD" id="cd12107">
    <property type="entry name" value="Hemerythrin"/>
    <property type="match status" value="1"/>
</dbReference>
<evidence type="ECO:0000313" key="55">
    <source>
        <dbReference type="Proteomes" id="UP000324325"/>
    </source>
</evidence>
<evidence type="ECO:0000313" key="23">
    <source>
        <dbReference type="EMBL" id="RGZ72605.1"/>
    </source>
</evidence>
<evidence type="ECO:0000313" key="42">
    <source>
        <dbReference type="Proteomes" id="UP000283431"/>
    </source>
</evidence>
<dbReference type="Gene3D" id="1.20.120.50">
    <property type="entry name" value="Hemerythrin-like"/>
    <property type="match status" value="1"/>
</dbReference>
<evidence type="ECO:0000313" key="5">
    <source>
        <dbReference type="EMBL" id="CUN25363.1"/>
    </source>
</evidence>
<dbReference type="Proteomes" id="UP000266066">
    <property type="component" value="Unassembled WGS sequence"/>
</dbReference>
<dbReference type="EMBL" id="QSKY01000027">
    <property type="protein sequence ID" value="RHF01062.1"/>
    <property type="molecule type" value="Genomic_DNA"/>
</dbReference>
<reference evidence="7" key="10">
    <citation type="submission" date="2021-10" db="EMBL/GenBank/DDBJ databases">
        <title>Collection of gut derived symbiotic bacterial strains cultured from healthy donors.</title>
        <authorList>
            <person name="Lin H."/>
            <person name="Littmann E."/>
            <person name="Kohout C."/>
            <person name="Pamer E.G."/>
        </authorList>
    </citation>
    <scope>NUCLEOTIDE SEQUENCE</scope>
    <source>
        <strain evidence="8">DFI.7.28A</strain>
        <strain evidence="7">DFI.9.42</strain>
    </source>
</reference>
<evidence type="ECO:0000313" key="16">
    <source>
        <dbReference type="EMBL" id="RGM65431.1"/>
    </source>
</evidence>
<dbReference type="Proteomes" id="UP000260970">
    <property type="component" value="Unassembled WGS sequence"/>
</dbReference>
<reference evidence="34 35" key="2">
    <citation type="submission" date="2015-09" db="EMBL/GenBank/DDBJ databases">
        <authorList>
            <consortium name="Pathogen Informatics"/>
        </authorList>
    </citation>
    <scope>NUCLEOTIDE SEQUENCE [LARGE SCALE GENOMIC DNA]</scope>
    <source>
        <strain evidence="6 34">2789STDY5608860</strain>
        <strain evidence="5 35">2789STDY5834968</strain>
    </source>
</reference>
<name>A0A174A289_9FIRM</name>
<evidence type="ECO:0000313" key="21">
    <source>
        <dbReference type="EMBL" id="RGW88669.1"/>
    </source>
</evidence>
<dbReference type="Proteomes" id="UP000283501">
    <property type="component" value="Unassembled WGS sequence"/>
</dbReference>
<feature type="domain" description="Hemerythrin-like" evidence="4">
    <location>
        <begin position="11"/>
        <end position="128"/>
    </location>
</feature>
<evidence type="ECO:0000313" key="51">
    <source>
        <dbReference type="Proteomes" id="UP000286104"/>
    </source>
</evidence>
<evidence type="ECO:0000313" key="52">
    <source>
        <dbReference type="Proteomes" id="UP000286181"/>
    </source>
</evidence>
<evidence type="ECO:0000313" key="17">
    <source>
        <dbReference type="EMBL" id="RGN20547.1"/>
    </source>
</evidence>
<evidence type="ECO:0000313" key="27">
    <source>
        <dbReference type="EMBL" id="RHD91212.1"/>
    </source>
</evidence>
<reference evidence="11" key="7">
    <citation type="journal article" date="2020" name="Cell Host Microbe">
        <title>Functional and Genomic Variation between Human-Derived Isolates of Lachnospiraceae Reveals Inter- and Intra-Species Diversity.</title>
        <authorList>
            <person name="Sorbara M.T."/>
            <person name="Littmann E.R."/>
            <person name="Fontana E."/>
            <person name="Moody T.U."/>
            <person name="Kohout C.E."/>
            <person name="Gjonbalaj M."/>
            <person name="Eaton V."/>
            <person name="Seok R."/>
            <person name="Leiner I.M."/>
            <person name="Pamer E.G."/>
        </authorList>
    </citation>
    <scope>NUCLEOTIDE SEQUENCE</scope>
    <source>
        <strain evidence="12">MSK.16.45</strain>
        <strain evidence="11">MSK.17.79</strain>
    </source>
</reference>
<dbReference type="Proteomes" id="UP000284296">
    <property type="component" value="Unassembled WGS sequence"/>
</dbReference>
<evidence type="ECO:0000313" key="15">
    <source>
        <dbReference type="EMBL" id="RGM43736.1"/>
    </source>
</evidence>
<dbReference type="RefSeq" id="WP_012742089.1">
    <property type="nucleotide sequence ID" value="NZ_CP092643.1"/>
</dbReference>
<dbReference type="InterPro" id="IPR012312">
    <property type="entry name" value="Hemerythrin-like"/>
</dbReference>
<dbReference type="Proteomes" id="UP001197741">
    <property type="component" value="Unassembled WGS sequence"/>
</dbReference>
<evidence type="ECO:0000313" key="38">
    <source>
        <dbReference type="Proteomes" id="UP000260758"/>
    </source>
</evidence>
<evidence type="ECO:0000313" key="37">
    <source>
        <dbReference type="Proteomes" id="UP000260717"/>
    </source>
</evidence>
<dbReference type="NCBIfam" id="TIGR02481">
    <property type="entry name" value="hemeryth_dom"/>
    <property type="match status" value="1"/>
</dbReference>
<evidence type="ECO:0000313" key="41">
    <source>
        <dbReference type="Proteomes" id="UP000266066"/>
    </source>
</evidence>
<dbReference type="PANTHER" id="PTHR37164:SF1">
    <property type="entry name" value="BACTERIOHEMERYTHRIN"/>
    <property type="match status" value="1"/>
</dbReference>
<evidence type="ECO:0000313" key="24">
    <source>
        <dbReference type="EMBL" id="RHA09774.1"/>
    </source>
</evidence>
<dbReference type="Proteomes" id="UP000245905">
    <property type="component" value="Unassembled WGS sequence"/>
</dbReference>
<evidence type="ECO:0000313" key="31">
    <source>
        <dbReference type="EMBL" id="RHL06151.1"/>
    </source>
</evidence>
<dbReference type="Proteomes" id="UP000285865">
    <property type="component" value="Unassembled WGS sequence"/>
</dbReference>
<dbReference type="SUPFAM" id="SSF47188">
    <property type="entry name" value="Hemerythrin-like"/>
    <property type="match status" value="1"/>
</dbReference>
<dbReference type="EMBL" id="VSTG01000002">
    <property type="protein sequence ID" value="TYL59860.1"/>
    <property type="molecule type" value="Genomic_DNA"/>
</dbReference>
<comment type="similarity">
    <text evidence="1">Belongs to the hemerythrin family.</text>
</comment>
<dbReference type="Proteomes" id="UP000284835">
    <property type="component" value="Unassembled WGS sequence"/>
</dbReference>
<evidence type="ECO:0000313" key="19">
    <source>
        <dbReference type="EMBL" id="RGT82153.1"/>
    </source>
</evidence>
<dbReference type="Proteomes" id="UP000324325">
    <property type="component" value="Unassembled WGS sequence"/>
</dbReference>
<evidence type="ECO:0000313" key="10">
    <source>
        <dbReference type="EMBL" id="MSC59850.1"/>
    </source>
</evidence>
<evidence type="ECO:0000313" key="13">
    <source>
        <dbReference type="EMBL" id="PWE83814.1"/>
    </source>
</evidence>
<dbReference type="Proteomes" id="UP000286104">
    <property type="component" value="Unassembled WGS sequence"/>
</dbReference>
<reference evidence="55 56" key="5">
    <citation type="submission" date="2019-08" db="EMBL/GenBank/DDBJ databases">
        <authorList>
            <person name="Duncan S."/>
            <person name="Walker A."/>
        </authorList>
    </citation>
    <scope>NUCLEOTIDE SEQUENCE [LARGE SCALE GENOMIC DNA]</scope>
    <source>
        <strain evidence="32 55">L2-21</strain>
        <strain evidence="33 56">T3WBe13</strain>
    </source>
</reference>
<evidence type="ECO:0000313" key="7">
    <source>
        <dbReference type="EMBL" id="MCB6937832.1"/>
    </source>
</evidence>
<evidence type="ECO:0000313" key="57">
    <source>
        <dbReference type="Proteomes" id="UP000479563"/>
    </source>
</evidence>
<evidence type="ECO:0000313" key="8">
    <source>
        <dbReference type="EMBL" id="MCB6962009.1"/>
    </source>
</evidence>
<dbReference type="Proteomes" id="UP000285290">
    <property type="component" value="Unassembled WGS sequence"/>
</dbReference>
<dbReference type="Proteomes" id="UP000095673">
    <property type="component" value="Unassembled WGS sequence"/>
</dbReference>
<dbReference type="Proteomes" id="UP000324327">
    <property type="component" value="Unassembled WGS sequence"/>
</dbReference>
<evidence type="ECO:0000313" key="22">
    <source>
        <dbReference type="EMBL" id="RGZ13354.1"/>
    </source>
</evidence>
<dbReference type="GeneID" id="86988071"/>
<dbReference type="Proteomes" id="UP000479563">
    <property type="component" value="Unassembled WGS sequence"/>
</dbReference>
<evidence type="ECO:0000313" key="54">
    <source>
        <dbReference type="Proteomes" id="UP000286341"/>
    </source>
</evidence>
<evidence type="ECO:0000256" key="3">
    <source>
        <dbReference type="ARBA" id="ARBA00023004"/>
    </source>
</evidence>
<dbReference type="EMBL" id="QSJS01000026">
    <property type="protein sequence ID" value="RHD91212.1"/>
    <property type="molecule type" value="Genomic_DNA"/>
</dbReference>
<dbReference type="InterPro" id="IPR050669">
    <property type="entry name" value="Hemerythrin"/>
</dbReference>
<accession>A0A174A289</accession>
<dbReference type="EMBL" id="QROF01000003">
    <property type="protein sequence ID" value="RHL06151.1"/>
    <property type="molecule type" value="Genomic_DNA"/>
</dbReference>
<evidence type="ECO:0000313" key="43">
    <source>
        <dbReference type="Proteomes" id="UP000283501"/>
    </source>
</evidence>